<protein>
    <submittedName>
        <fullName evidence="2">Uncharacterized protein</fullName>
    </submittedName>
</protein>
<evidence type="ECO:0000313" key="4">
    <source>
        <dbReference type="Proteomes" id="UP000251670"/>
    </source>
</evidence>
<dbReference type="EMBL" id="FNEG01000006">
    <property type="protein sequence ID" value="SDJ57455.1"/>
    <property type="molecule type" value="Genomic_DNA"/>
</dbReference>
<dbReference type="OrthoDB" id="1093774at2"/>
<proteinExistence type="predicted"/>
<organism evidence="2 4">
    <name type="scientific">Chryseobacterium jejuense</name>
    <dbReference type="NCBI Taxonomy" id="445960"/>
    <lineage>
        <taxon>Bacteria</taxon>
        <taxon>Pseudomonadati</taxon>
        <taxon>Bacteroidota</taxon>
        <taxon>Flavobacteriia</taxon>
        <taxon>Flavobacteriales</taxon>
        <taxon>Weeksellaceae</taxon>
        <taxon>Chryseobacterium group</taxon>
        <taxon>Chryseobacterium</taxon>
    </lineage>
</organism>
<accession>A0A2X2Z6S0</accession>
<gene>
    <name evidence="2" type="ORF">NCTC13492_03213</name>
    <name evidence="1" type="ORF">SAMN05421542_3856</name>
</gene>
<dbReference type="Proteomes" id="UP000199426">
    <property type="component" value="Unassembled WGS sequence"/>
</dbReference>
<evidence type="ECO:0000313" key="2">
    <source>
        <dbReference type="EMBL" id="SQB46150.1"/>
    </source>
</evidence>
<evidence type="ECO:0000313" key="3">
    <source>
        <dbReference type="Proteomes" id="UP000199426"/>
    </source>
</evidence>
<evidence type="ECO:0000313" key="1">
    <source>
        <dbReference type="EMBL" id="SDJ57455.1"/>
    </source>
</evidence>
<name>A0A2X2Z6S0_CHRJE</name>
<sequence>MRTAIFTFLIIVEVIFSNTFAQNQILIDSYQKKLEHAYKNKSTSALNVFLTKWNNCLKPNFPTNNYPNDTIRNIHEIYREFYKPFDLLKLGDWEWGNKLNSKSKFALIQHRLYYNIVSLDSLREGENKFKFEVRKEDILKTDSIIGFRPNLTFENHKILYLTPEYKIGLNKFLGTQSSKFGKPNIMYVSRPKKQSEKRYQFIRPYLPILHGHWGGYWHFETAPRIYKFYLNKTFDQAKILYVVGYQGGEAFLIKVNNKWILKESKATWIE</sequence>
<reference evidence="1 3" key="1">
    <citation type="submission" date="2016-10" db="EMBL/GenBank/DDBJ databases">
        <authorList>
            <person name="Varghese N."/>
            <person name="Submissions S."/>
        </authorList>
    </citation>
    <scope>NUCLEOTIDE SEQUENCE [LARGE SCALE GENOMIC DNA]</scope>
    <source>
        <strain evidence="1 3">DSM 19299</strain>
    </source>
</reference>
<dbReference type="STRING" id="445960.SAMN05421542_3856"/>
<keyword evidence="3" id="KW-1185">Reference proteome</keyword>
<reference evidence="2 4" key="2">
    <citation type="submission" date="2018-06" db="EMBL/GenBank/DDBJ databases">
        <authorList>
            <consortium name="Pathogen Informatics"/>
            <person name="Doyle S."/>
        </authorList>
    </citation>
    <scope>NUCLEOTIDE SEQUENCE [LARGE SCALE GENOMIC DNA]</scope>
    <source>
        <strain evidence="2 4">NCTC13492</strain>
    </source>
</reference>
<dbReference type="EMBL" id="UAWB01000012">
    <property type="protein sequence ID" value="SQB46150.1"/>
    <property type="molecule type" value="Genomic_DNA"/>
</dbReference>
<dbReference type="AlphaFoldDB" id="A0A2X2Z6S0"/>
<dbReference type="Proteomes" id="UP000251670">
    <property type="component" value="Unassembled WGS sequence"/>
</dbReference>
<dbReference type="RefSeq" id="WP_089738347.1">
    <property type="nucleotide sequence ID" value="NZ_FNEG01000006.1"/>
</dbReference>